<name>A0A679BB25_ORYGL</name>
<organism evidence="1">
    <name type="scientific">Oryza glaberrima</name>
    <name type="common">African rice</name>
    <dbReference type="NCBI Taxonomy" id="4538"/>
    <lineage>
        <taxon>Eukaryota</taxon>
        <taxon>Viridiplantae</taxon>
        <taxon>Streptophyta</taxon>
        <taxon>Embryophyta</taxon>
        <taxon>Tracheophyta</taxon>
        <taxon>Spermatophyta</taxon>
        <taxon>Magnoliopsida</taxon>
        <taxon>Liliopsida</taxon>
        <taxon>Poales</taxon>
        <taxon>Poaceae</taxon>
        <taxon>BOP clade</taxon>
        <taxon>Oryzoideae</taxon>
        <taxon>Oryzeae</taxon>
        <taxon>Oryzinae</taxon>
        <taxon>Oryza</taxon>
    </lineage>
</organism>
<dbReference type="AlphaFoldDB" id="A0A679BB25"/>
<protein>
    <submittedName>
        <fullName evidence="1">Uncharacterized protein</fullName>
    </submittedName>
</protein>
<dbReference type="EMBL" id="AP018861">
    <property type="protein sequence ID" value="BBF89515.1"/>
    <property type="molecule type" value="Genomic_DNA"/>
</dbReference>
<gene>
    <name evidence="1" type="primary">Ogla0116K10.68</name>
</gene>
<reference evidence="1" key="1">
    <citation type="submission" date="2018-08" db="EMBL/GenBank/DDBJ databases">
        <title>Oryza glaberrima genomic DNA, chromosome 11, BAC clone:Ogla0116K10.</title>
        <authorList>
            <person name="Wu J."/>
            <person name="Kanamori H."/>
        </authorList>
    </citation>
    <scope>NUCLEOTIDE SEQUENCE</scope>
    <source>
        <strain evidence="1">IRGC104038</strain>
    </source>
</reference>
<proteinExistence type="predicted"/>
<accession>A0A679BB25</accession>
<evidence type="ECO:0000313" key="1">
    <source>
        <dbReference type="EMBL" id="BBF89515.1"/>
    </source>
</evidence>
<sequence length="54" mass="6154">MGRMRKGEVRRNLEGSRASWTTTRFLHPYALTHLDGKEVAMEFVNTPDIVVAAH</sequence>